<gene>
    <name evidence="1" type="ORF">OWV82_024027</name>
</gene>
<dbReference type="EMBL" id="CM051407">
    <property type="protein sequence ID" value="KAJ4700690.1"/>
    <property type="molecule type" value="Genomic_DNA"/>
</dbReference>
<name>A0ACC1WNH3_MELAZ</name>
<keyword evidence="2" id="KW-1185">Reference proteome</keyword>
<protein>
    <submittedName>
        <fullName evidence="1">Protein transport protein Sec24-like</fullName>
    </submittedName>
</protein>
<dbReference type="Proteomes" id="UP001164539">
    <property type="component" value="Chromosome 14"/>
</dbReference>
<comment type="caution">
    <text evidence="1">The sequence shown here is derived from an EMBL/GenBank/DDBJ whole genome shotgun (WGS) entry which is preliminary data.</text>
</comment>
<organism evidence="1 2">
    <name type="scientific">Melia azedarach</name>
    <name type="common">Chinaberry tree</name>
    <dbReference type="NCBI Taxonomy" id="155640"/>
    <lineage>
        <taxon>Eukaryota</taxon>
        <taxon>Viridiplantae</taxon>
        <taxon>Streptophyta</taxon>
        <taxon>Embryophyta</taxon>
        <taxon>Tracheophyta</taxon>
        <taxon>Spermatophyta</taxon>
        <taxon>Magnoliopsida</taxon>
        <taxon>eudicotyledons</taxon>
        <taxon>Gunneridae</taxon>
        <taxon>Pentapetalae</taxon>
        <taxon>rosids</taxon>
        <taxon>malvids</taxon>
        <taxon>Sapindales</taxon>
        <taxon>Meliaceae</taxon>
        <taxon>Melia</taxon>
    </lineage>
</organism>
<reference evidence="1 2" key="1">
    <citation type="journal article" date="2023" name="Science">
        <title>Complex scaffold remodeling in plant triterpene biosynthesis.</title>
        <authorList>
            <person name="De La Pena R."/>
            <person name="Hodgson H."/>
            <person name="Liu J.C."/>
            <person name="Stephenson M.J."/>
            <person name="Martin A.C."/>
            <person name="Owen C."/>
            <person name="Harkess A."/>
            <person name="Leebens-Mack J."/>
            <person name="Jimenez L.E."/>
            <person name="Osbourn A."/>
            <person name="Sattely E.S."/>
        </authorList>
    </citation>
    <scope>NUCLEOTIDE SEQUENCE [LARGE SCALE GENOMIC DNA]</scope>
    <source>
        <strain evidence="2">cv. JPN11</strain>
        <tissue evidence="1">Leaf</tissue>
    </source>
</reference>
<accession>A0ACC1WNH3</accession>
<sequence>MEAPVPPGAPRPGYNSQVQTALRPPNNNFDFQNNLNSLADNMNNLNLNRPPPTPNYGPRSQSTPSPGLPVGSRPGPPPAALRRPVAPPSGSPPLTLPQNMPPLRPTGPPPVDQPPPFGSRPPPPGSLPSSMVGPSVPRTGSLPSIGSQSMGFSSGMVSEPVLSSGARPSHPMSSLPLSGSPVLPPFSASGGSLDNGPLAFYGPQVPLAGSAPQTPGGLPTTMASARSPLQAPTMGSVLGSPALTVPTNPAMQTPSPVSAGPRGLPPPPGSLYGLHTGPMRPQEVNRPHSFPGSTQSPGMFGMPSLPSQSMTTISPAMGQLGTQLPGQSKVDPRQIPRPDPSSSLIVYETRQGNQANLPPPATSDFIVMDKGNCSPRYMRCTIGQVPCTDDLLATSGMQLALLVQPLALSHPSEEPVQIVDCGESGPVRCSRCKAYINPFMKFIDQGRRFICNLCGCRDANERPELSRGIVEFVASKEYMDLIELDGFLVSPLSFHTDEHTDSLVWVRDPMPAVYFFLIDVSLNAVQTGATAAACSAISQVLSDLPEGPRTMVGVATFDSTIHFYNLKRALQQPLMLIVPDVEDVYTPLQTDVIVQLSECRQHLDLLLENIPTMFQYNRTGESAFGAAVKAAFLTMKSTGGKVLVFQSVLPSTGIGALSSREAEGRTNISAGDKEAHKLLQPADKTLKTLAIELAEYQVCVDVFITTQSYVDIASISVIPRTTGGQAYYYYPFSALSDPGKLYNDLRWNITRPQGFEAVMRVRCSQGMRVQKYSGNFCRTIPSDVDLSGIDCDKSIMVTLKHDDKLEDGSECAFQCALLYTTVCGQRRIRVTNLSLPCTNMLSNMFRSADVDTQFACFLKKMANEIPSSPILHIREQVTKFCINILLSYRKFCATVSSSGQLILPESLKLLPLYTLALLKSPGLRTDGRIDDRSFWVNQISSLSLSSTISLVFPRMVAIHNLHLKEGNGSLVPSKIPLTSENVNDEGIYLLENGEDCLIYVGNSVDSDTLQQLFGVSLVDEIPTQFTLQQHDNPLSKKFNDVVNEIRRQRCSYLRMKLCKKGDASGMLFFSHLIEDRHPSGPSYVEFLVQIHREIQTKLSP</sequence>
<evidence type="ECO:0000313" key="2">
    <source>
        <dbReference type="Proteomes" id="UP001164539"/>
    </source>
</evidence>
<proteinExistence type="predicted"/>
<evidence type="ECO:0000313" key="1">
    <source>
        <dbReference type="EMBL" id="KAJ4700690.1"/>
    </source>
</evidence>